<dbReference type="InterPro" id="IPR023828">
    <property type="entry name" value="Peptidase_S8_Ser-AS"/>
</dbReference>
<feature type="binding site" evidence="8">
    <location>
        <position position="595"/>
    </location>
    <ligand>
        <name>Ca(2+)</name>
        <dbReference type="ChEBI" id="CHEBI:29108"/>
    </ligand>
</feature>
<evidence type="ECO:0000313" key="12">
    <source>
        <dbReference type="EMBL" id="KAF7318745.1"/>
    </source>
</evidence>
<dbReference type="CDD" id="cd04056">
    <property type="entry name" value="Peptidases_S53"/>
    <property type="match status" value="1"/>
</dbReference>
<feature type="chain" id="PRO_5034233721" evidence="10">
    <location>
        <begin position="23"/>
        <end position="637"/>
    </location>
</feature>
<feature type="region of interest" description="Disordered" evidence="9">
    <location>
        <begin position="185"/>
        <end position="204"/>
    </location>
</feature>
<evidence type="ECO:0000256" key="1">
    <source>
        <dbReference type="ARBA" id="ARBA00004239"/>
    </source>
</evidence>
<feature type="domain" description="Peptidase S53" evidence="11">
    <location>
        <begin position="226"/>
        <end position="636"/>
    </location>
</feature>
<keyword evidence="5 8" id="KW-0720">Serine protease</keyword>
<evidence type="ECO:0000256" key="8">
    <source>
        <dbReference type="PROSITE-ProRule" id="PRU01032"/>
    </source>
</evidence>
<feature type="signal peptide" evidence="10">
    <location>
        <begin position="1"/>
        <end position="22"/>
    </location>
</feature>
<keyword evidence="13" id="KW-1185">Reference proteome</keyword>
<dbReference type="Pfam" id="PF09286">
    <property type="entry name" value="Pro-kuma_activ"/>
    <property type="match status" value="1"/>
</dbReference>
<dbReference type="PROSITE" id="PS00138">
    <property type="entry name" value="SUBTILASE_SER"/>
    <property type="match status" value="1"/>
</dbReference>
<feature type="binding site" evidence="8">
    <location>
        <position position="616"/>
    </location>
    <ligand>
        <name>Ca(2+)</name>
        <dbReference type="ChEBI" id="CHEBI:29108"/>
    </ligand>
</feature>
<dbReference type="SUPFAM" id="SSF52743">
    <property type="entry name" value="Subtilisin-like"/>
    <property type="match status" value="1"/>
</dbReference>
<keyword evidence="3 8" id="KW-0479">Metal-binding</keyword>
<dbReference type="InterPro" id="IPR015366">
    <property type="entry name" value="S53_propep"/>
</dbReference>
<feature type="active site" description="Charge relay system" evidence="8">
    <location>
        <position position="550"/>
    </location>
</feature>
<dbReference type="GO" id="GO:0005576">
    <property type="term" value="C:extracellular region"/>
    <property type="evidence" value="ECO:0007669"/>
    <property type="project" value="UniProtKB-SubCell"/>
</dbReference>
<keyword evidence="7" id="KW-0865">Zymogen</keyword>
<dbReference type="EMBL" id="JACAZE010000004">
    <property type="protein sequence ID" value="KAF7318745.1"/>
    <property type="molecule type" value="Genomic_DNA"/>
</dbReference>
<evidence type="ECO:0000259" key="11">
    <source>
        <dbReference type="PROSITE" id="PS51695"/>
    </source>
</evidence>
<gene>
    <name evidence="12" type="ORF">HMN09_00386800</name>
</gene>
<evidence type="ECO:0000256" key="3">
    <source>
        <dbReference type="ARBA" id="ARBA00022723"/>
    </source>
</evidence>
<evidence type="ECO:0000256" key="10">
    <source>
        <dbReference type="SAM" id="SignalP"/>
    </source>
</evidence>
<reference evidence="12" key="1">
    <citation type="submission" date="2020-05" db="EMBL/GenBank/DDBJ databases">
        <title>Mycena genomes resolve the evolution of fungal bioluminescence.</title>
        <authorList>
            <person name="Tsai I.J."/>
        </authorList>
    </citation>
    <scope>NUCLEOTIDE SEQUENCE</scope>
    <source>
        <strain evidence="12">110903Hualien_Pintung</strain>
    </source>
</reference>
<organism evidence="12 13">
    <name type="scientific">Mycena chlorophos</name>
    <name type="common">Agaric fungus</name>
    <name type="synonym">Agaricus chlorophos</name>
    <dbReference type="NCBI Taxonomy" id="658473"/>
    <lineage>
        <taxon>Eukaryota</taxon>
        <taxon>Fungi</taxon>
        <taxon>Dikarya</taxon>
        <taxon>Basidiomycota</taxon>
        <taxon>Agaricomycotina</taxon>
        <taxon>Agaricomycetes</taxon>
        <taxon>Agaricomycetidae</taxon>
        <taxon>Agaricales</taxon>
        <taxon>Marasmiineae</taxon>
        <taxon>Mycenaceae</taxon>
        <taxon>Mycena</taxon>
    </lineage>
</organism>
<evidence type="ECO:0000313" key="13">
    <source>
        <dbReference type="Proteomes" id="UP000613580"/>
    </source>
</evidence>
<dbReference type="PANTHER" id="PTHR14218:SF19">
    <property type="entry name" value="SERINE PROTEASE AORO, PUTATIVE (AFU_ORTHOLOGUE AFUA_6G10250)-RELATED"/>
    <property type="match status" value="1"/>
</dbReference>
<dbReference type="PROSITE" id="PS51695">
    <property type="entry name" value="SEDOLISIN"/>
    <property type="match status" value="1"/>
</dbReference>
<sequence>MRNLSLALSGVLALVASTTVTASVLFRDEHHLVHDRRHPAHVARFPPVRRLDAEVQSIPLRIGLAQQNLDSLEAHLLAVSDPASSTYGQHWSAERVASTFAPSQESEDAVRGWLAGAGIAPERVGVGKGRKWVQVDVSVGEAEELLRTEYFVFEDGAIGCHEYSIPASLAAHIEVITPTVQAKRVGNSIQRRSDSPNKGPRPAFDHSAAVQVSSHIPASLANCSTLFTPACYQALYNFHYTPTSTSKNSFAVVAFTPQTFIPSDLDLFFGNFSPALVGQRPEAVFIDGGVFQNTSLGFEYTVESSFDISYAMALTTPQTVQVLQTGDTIENGTFENYLDAIDGSFCTFDGGDDPSPIGVYPDPAPGGYHAQDCGTISAPYVVTVSYSEDEASVTEKAAVRQCNEYGKLGLMGMTFLYPAGDHGVAGVDGFCLNSTGQEDPNGQIFMPVFPASCPYVTALGGTQLAGGKTVLHKDAETTWVHTGGGFSNYFAMPSYQRSAVTSFLTNHPPPYTDGQYNNSGKARGFPDMSMNANSVAVITAANLLAISGTSASAPTAAALFAMVNDARLGRGKAPVGFVNPVLYGKEMQEAGVWRDITTGNNSNCGTDGFEATVGWDPVTGLGTPDFVKLLDVFLDLP</sequence>
<comment type="cofactor">
    <cofactor evidence="8">
        <name>Ca(2+)</name>
        <dbReference type="ChEBI" id="CHEBI:29108"/>
    </cofactor>
    <text evidence="8">Binds 1 Ca(2+) ion per subunit.</text>
</comment>
<dbReference type="InterPro" id="IPR050819">
    <property type="entry name" value="Tripeptidyl-peptidase_I"/>
</dbReference>
<dbReference type="GO" id="GO:0008240">
    <property type="term" value="F:tripeptidyl-peptidase activity"/>
    <property type="evidence" value="ECO:0007669"/>
    <property type="project" value="TreeGrafter"/>
</dbReference>
<dbReference type="Proteomes" id="UP000613580">
    <property type="component" value="Unassembled WGS sequence"/>
</dbReference>
<protein>
    <submittedName>
        <fullName evidence="12">Peptidase S53 domain-containing protein</fullName>
    </submittedName>
</protein>
<dbReference type="GO" id="GO:0004252">
    <property type="term" value="F:serine-type endopeptidase activity"/>
    <property type="evidence" value="ECO:0007669"/>
    <property type="project" value="UniProtKB-UniRule"/>
</dbReference>
<comment type="subcellular location">
    <subcellularLocation>
        <location evidence="1">Secreted</location>
        <location evidence="1">Extracellular space</location>
    </subcellularLocation>
</comment>
<evidence type="ECO:0000256" key="5">
    <source>
        <dbReference type="ARBA" id="ARBA00022825"/>
    </source>
</evidence>
<dbReference type="PANTHER" id="PTHR14218">
    <property type="entry name" value="PROTEASE S8 TRIPEPTIDYL PEPTIDASE I CLN2"/>
    <property type="match status" value="1"/>
</dbReference>
<evidence type="ECO:0000256" key="4">
    <source>
        <dbReference type="ARBA" id="ARBA00022801"/>
    </source>
</evidence>
<keyword evidence="6 8" id="KW-0106">Calcium</keyword>
<dbReference type="OrthoDB" id="409122at2759"/>
<feature type="active site" description="Charge relay system" evidence="8">
    <location>
        <position position="303"/>
    </location>
</feature>
<accession>A0A8H6TN67</accession>
<dbReference type="SMART" id="SM00944">
    <property type="entry name" value="Pro-kuma_activ"/>
    <property type="match status" value="1"/>
</dbReference>
<dbReference type="Gene3D" id="3.40.50.200">
    <property type="entry name" value="Peptidase S8/S53 domain"/>
    <property type="match status" value="1"/>
</dbReference>
<evidence type="ECO:0000256" key="9">
    <source>
        <dbReference type="SAM" id="MobiDB-lite"/>
    </source>
</evidence>
<feature type="binding site" evidence="8">
    <location>
        <position position="596"/>
    </location>
    <ligand>
        <name>Ca(2+)</name>
        <dbReference type="ChEBI" id="CHEBI:29108"/>
    </ligand>
</feature>
<proteinExistence type="predicted"/>
<dbReference type="InterPro" id="IPR030400">
    <property type="entry name" value="Sedolisin_dom"/>
</dbReference>
<feature type="binding site" evidence="8">
    <location>
        <position position="614"/>
    </location>
    <ligand>
        <name>Ca(2+)</name>
        <dbReference type="ChEBI" id="CHEBI:29108"/>
    </ligand>
</feature>
<evidence type="ECO:0000256" key="2">
    <source>
        <dbReference type="ARBA" id="ARBA00022670"/>
    </source>
</evidence>
<dbReference type="GO" id="GO:0046872">
    <property type="term" value="F:metal ion binding"/>
    <property type="evidence" value="ECO:0007669"/>
    <property type="project" value="UniProtKB-UniRule"/>
</dbReference>
<dbReference type="InterPro" id="IPR036852">
    <property type="entry name" value="Peptidase_S8/S53_dom_sf"/>
</dbReference>
<dbReference type="SUPFAM" id="SSF54897">
    <property type="entry name" value="Protease propeptides/inhibitors"/>
    <property type="match status" value="1"/>
</dbReference>
<feature type="active site" description="Charge relay system" evidence="8">
    <location>
        <position position="307"/>
    </location>
</feature>
<name>A0A8H6TN67_MYCCL</name>
<dbReference type="CDD" id="cd11377">
    <property type="entry name" value="Pro-peptidase_S53"/>
    <property type="match status" value="1"/>
</dbReference>
<comment type="caution">
    <text evidence="12">The sequence shown here is derived from an EMBL/GenBank/DDBJ whole genome shotgun (WGS) entry which is preliminary data.</text>
</comment>
<keyword evidence="10" id="KW-0732">Signal</keyword>
<dbReference type="GO" id="GO:0006508">
    <property type="term" value="P:proteolysis"/>
    <property type="evidence" value="ECO:0007669"/>
    <property type="project" value="UniProtKB-KW"/>
</dbReference>
<keyword evidence="2 8" id="KW-0645">Protease</keyword>
<evidence type="ECO:0000256" key="7">
    <source>
        <dbReference type="ARBA" id="ARBA00023145"/>
    </source>
</evidence>
<evidence type="ECO:0000256" key="6">
    <source>
        <dbReference type="ARBA" id="ARBA00022837"/>
    </source>
</evidence>
<dbReference type="AlphaFoldDB" id="A0A8H6TN67"/>
<keyword evidence="4 8" id="KW-0378">Hydrolase</keyword>